<proteinExistence type="inferred from homology"/>
<gene>
    <name evidence="8" type="ORF">B1R32_101274</name>
</gene>
<keyword evidence="9" id="KW-1185">Reference proteome</keyword>
<name>A0A2S8SXJ8_9BACT</name>
<sequence>MNPSLAPNLPRPRREKPLSYSDLRRFLFLILGLGLAGIFIHALADLLVLFTVIIFMAMVLNPVVVWLEKRGLRRGLAVVTVMLSLVGTMVGVGFLVVPPLVEQVSSLVANAPTYSQKIEGQAKATLQRFPQLERALPPQYKGKNLDKLGNTLGKNAGPQIVGWLKNIGPNFGNRVLTASFAFLGGVFTFVIALLLLAFILGNPQPLVVGFLSIIPARHREATGRSIARIESQMVAWMRATLINGVLTGVSTAALLYFIGIPSAIVFGVLSFFGEFVPNIGPIVASVPALFVSAGMGTNKFLLTGAAILFVQQVESNVLVPFIMGRELELHPVTIVFFALSMGALFGIAGAVLAVPLAAITKVLVDEFLIKPNAVPTEELEKHADHLISEREWDLPEAAPENTPEAALEAVEKA</sequence>
<evidence type="ECO:0000256" key="4">
    <source>
        <dbReference type="ARBA" id="ARBA00022989"/>
    </source>
</evidence>
<dbReference type="GO" id="GO:0016020">
    <property type="term" value="C:membrane"/>
    <property type="evidence" value="ECO:0007669"/>
    <property type="project" value="UniProtKB-SubCell"/>
</dbReference>
<accession>A0A2S8SXJ8</accession>
<feature type="transmembrane region" description="Helical" evidence="7">
    <location>
        <begin position="76"/>
        <end position="97"/>
    </location>
</feature>
<feature type="region of interest" description="Disordered" evidence="6">
    <location>
        <begin position="394"/>
        <end position="413"/>
    </location>
</feature>
<dbReference type="FunCoup" id="A0A2S8SXJ8">
    <property type="interactions" value="408"/>
</dbReference>
<evidence type="ECO:0000256" key="6">
    <source>
        <dbReference type="SAM" id="MobiDB-lite"/>
    </source>
</evidence>
<evidence type="ECO:0000313" key="9">
    <source>
        <dbReference type="Proteomes" id="UP000237684"/>
    </source>
</evidence>
<dbReference type="Pfam" id="PF01594">
    <property type="entry name" value="AI-2E_transport"/>
    <property type="match status" value="1"/>
</dbReference>
<feature type="transmembrane region" description="Helical" evidence="7">
    <location>
        <begin position="23"/>
        <end position="40"/>
    </location>
</feature>
<dbReference type="OrthoDB" id="9799225at2"/>
<evidence type="ECO:0000256" key="1">
    <source>
        <dbReference type="ARBA" id="ARBA00004141"/>
    </source>
</evidence>
<keyword evidence="5 7" id="KW-0472">Membrane</keyword>
<dbReference type="AlphaFoldDB" id="A0A2S8SXJ8"/>
<feature type="transmembrane region" description="Helical" evidence="7">
    <location>
        <begin position="180"/>
        <end position="200"/>
    </location>
</feature>
<feature type="compositionally biased region" description="Low complexity" evidence="6">
    <location>
        <begin position="395"/>
        <end position="413"/>
    </location>
</feature>
<dbReference type="InParanoid" id="A0A2S8SXJ8"/>
<dbReference type="PANTHER" id="PTHR21716:SF62">
    <property type="entry name" value="TRANSPORT PROTEIN YDBI-RELATED"/>
    <property type="match status" value="1"/>
</dbReference>
<comment type="similarity">
    <text evidence="2">Belongs to the autoinducer-2 exporter (AI-2E) (TC 2.A.86) family.</text>
</comment>
<evidence type="ECO:0000256" key="3">
    <source>
        <dbReference type="ARBA" id="ARBA00022692"/>
    </source>
</evidence>
<dbReference type="Proteomes" id="UP000237684">
    <property type="component" value="Unassembled WGS sequence"/>
</dbReference>
<feature type="transmembrane region" description="Helical" evidence="7">
    <location>
        <begin position="46"/>
        <end position="67"/>
    </location>
</feature>
<organism evidence="8 9">
    <name type="scientific">Abditibacterium utsteinense</name>
    <dbReference type="NCBI Taxonomy" id="1960156"/>
    <lineage>
        <taxon>Bacteria</taxon>
        <taxon>Pseudomonadati</taxon>
        <taxon>Abditibacteriota</taxon>
        <taxon>Abditibacteriia</taxon>
        <taxon>Abditibacteriales</taxon>
        <taxon>Abditibacteriaceae</taxon>
        <taxon>Abditibacterium</taxon>
    </lineage>
</organism>
<dbReference type="PANTHER" id="PTHR21716">
    <property type="entry name" value="TRANSMEMBRANE PROTEIN"/>
    <property type="match status" value="1"/>
</dbReference>
<evidence type="ECO:0000256" key="2">
    <source>
        <dbReference type="ARBA" id="ARBA00009773"/>
    </source>
</evidence>
<evidence type="ECO:0000256" key="7">
    <source>
        <dbReference type="SAM" id="Phobius"/>
    </source>
</evidence>
<dbReference type="EMBL" id="NIGF01000001">
    <property type="protein sequence ID" value="PQV65532.1"/>
    <property type="molecule type" value="Genomic_DNA"/>
</dbReference>
<reference evidence="8 9" key="1">
    <citation type="journal article" date="2018" name="Syst. Appl. Microbiol.">
        <title>Abditibacterium utsteinense sp. nov., the first cultivated member of candidate phylum FBP, isolated from ice-free Antarctic soil samples.</title>
        <authorList>
            <person name="Tahon G."/>
            <person name="Tytgat B."/>
            <person name="Lebbe L."/>
            <person name="Carlier A."/>
            <person name="Willems A."/>
        </authorList>
    </citation>
    <scope>NUCLEOTIDE SEQUENCE [LARGE SCALE GENOMIC DNA]</scope>
    <source>
        <strain evidence="8 9">LMG 29911</strain>
    </source>
</reference>
<feature type="transmembrane region" description="Helical" evidence="7">
    <location>
        <begin position="275"/>
        <end position="293"/>
    </location>
</feature>
<dbReference type="InterPro" id="IPR002549">
    <property type="entry name" value="AI-2E-like"/>
</dbReference>
<dbReference type="RefSeq" id="WP_157947483.1">
    <property type="nucleotide sequence ID" value="NZ_NIGF01000001.1"/>
</dbReference>
<protein>
    <submittedName>
        <fullName evidence="8">Putative PurR-regulated permease PerM</fullName>
    </submittedName>
</protein>
<feature type="transmembrane region" description="Helical" evidence="7">
    <location>
        <begin position="300"/>
        <end position="322"/>
    </location>
</feature>
<evidence type="ECO:0000313" key="8">
    <source>
        <dbReference type="EMBL" id="PQV65532.1"/>
    </source>
</evidence>
<evidence type="ECO:0000256" key="5">
    <source>
        <dbReference type="ARBA" id="ARBA00023136"/>
    </source>
</evidence>
<dbReference type="GO" id="GO:0055085">
    <property type="term" value="P:transmembrane transport"/>
    <property type="evidence" value="ECO:0007669"/>
    <property type="project" value="TreeGrafter"/>
</dbReference>
<keyword evidence="3 7" id="KW-0812">Transmembrane</keyword>
<keyword evidence="4 7" id="KW-1133">Transmembrane helix</keyword>
<feature type="transmembrane region" description="Helical" evidence="7">
    <location>
        <begin position="241"/>
        <end position="269"/>
    </location>
</feature>
<feature type="transmembrane region" description="Helical" evidence="7">
    <location>
        <begin position="334"/>
        <end position="359"/>
    </location>
</feature>
<comment type="subcellular location">
    <subcellularLocation>
        <location evidence="1">Membrane</location>
        <topology evidence="1">Multi-pass membrane protein</topology>
    </subcellularLocation>
</comment>
<comment type="caution">
    <text evidence="8">The sequence shown here is derived from an EMBL/GenBank/DDBJ whole genome shotgun (WGS) entry which is preliminary data.</text>
</comment>